<dbReference type="InterPro" id="IPR000866">
    <property type="entry name" value="AhpC/TSA"/>
</dbReference>
<dbReference type="GO" id="GO:0016209">
    <property type="term" value="F:antioxidant activity"/>
    <property type="evidence" value="ECO:0007669"/>
    <property type="project" value="InterPro"/>
</dbReference>
<proteinExistence type="predicted"/>
<dbReference type="OrthoDB" id="9809733at2"/>
<comment type="caution">
    <text evidence="2">The sequence shown here is derived from an EMBL/GenBank/DDBJ whole genome shotgun (WGS) entry which is preliminary data.</text>
</comment>
<dbReference type="Proteomes" id="UP000191448">
    <property type="component" value="Unassembled WGS sequence"/>
</dbReference>
<dbReference type="Pfam" id="PF00578">
    <property type="entry name" value="AhpC-TSA"/>
    <property type="match status" value="1"/>
</dbReference>
<name>A0A1V4SZP8_9CLOT</name>
<organism evidence="2 3">
    <name type="scientific">Clostridium thermobutyricum DSM 4928</name>
    <dbReference type="NCBI Taxonomy" id="1121339"/>
    <lineage>
        <taxon>Bacteria</taxon>
        <taxon>Bacillati</taxon>
        <taxon>Bacillota</taxon>
        <taxon>Clostridia</taxon>
        <taxon>Eubacteriales</taxon>
        <taxon>Clostridiaceae</taxon>
        <taxon>Clostridium</taxon>
    </lineage>
</organism>
<gene>
    <name evidence="2" type="primary">resA</name>
    <name evidence="2" type="ORF">CLTHE_04570</name>
</gene>
<dbReference type="GO" id="GO:0016491">
    <property type="term" value="F:oxidoreductase activity"/>
    <property type="evidence" value="ECO:0007669"/>
    <property type="project" value="InterPro"/>
</dbReference>
<dbReference type="InterPro" id="IPR017937">
    <property type="entry name" value="Thioredoxin_CS"/>
</dbReference>
<reference evidence="2 3" key="1">
    <citation type="submission" date="2016-02" db="EMBL/GenBank/DDBJ databases">
        <title>Genome sequence of Clostridium thermobutyricum DSM 4928.</title>
        <authorList>
            <person name="Poehlein A."/>
            <person name="Daniel R."/>
        </authorList>
    </citation>
    <scope>NUCLEOTIDE SEQUENCE [LARGE SCALE GENOMIC DNA]</scope>
    <source>
        <strain evidence="2 3">DSM 4928</strain>
    </source>
</reference>
<protein>
    <submittedName>
        <fullName evidence="2">Thiol-disulfide oxidoreductase ResA</fullName>
    </submittedName>
</protein>
<evidence type="ECO:0000313" key="2">
    <source>
        <dbReference type="EMBL" id="OPX49976.1"/>
    </source>
</evidence>
<dbReference type="EMBL" id="LTAY01000020">
    <property type="protein sequence ID" value="OPX49976.1"/>
    <property type="molecule type" value="Genomic_DNA"/>
</dbReference>
<dbReference type="PROSITE" id="PS00194">
    <property type="entry name" value="THIOREDOXIN_1"/>
    <property type="match status" value="1"/>
</dbReference>
<evidence type="ECO:0000259" key="1">
    <source>
        <dbReference type="PROSITE" id="PS51352"/>
    </source>
</evidence>
<dbReference type="PANTHER" id="PTHR42852:SF13">
    <property type="entry name" value="PROTEIN DIPZ"/>
    <property type="match status" value="1"/>
</dbReference>
<dbReference type="PROSITE" id="PS51352">
    <property type="entry name" value="THIOREDOXIN_2"/>
    <property type="match status" value="1"/>
</dbReference>
<dbReference type="RefSeq" id="WP_080021815.1">
    <property type="nucleotide sequence ID" value="NZ_LTAY01000020.1"/>
</dbReference>
<sequence>MKKIIIGIIVIFFIIGGVQIYRESLKKKAQEDINNTEYSSSINNGNINEENWDVKPKDLEVQSTNPIGETPDFTLENIKGEKISLSQFKGKEIFLNFWATWCPPCQLEMPDIEKLYQKYKNDKDFVILTINVGESKEKVMSYIKEHNYNFEVLLDTNSDISLKYKARYLPTSVIINKEGKITNYRSGAMDFSQMEEFKKE</sequence>
<dbReference type="CDD" id="cd02966">
    <property type="entry name" value="TlpA_like_family"/>
    <property type="match status" value="1"/>
</dbReference>
<dbReference type="AlphaFoldDB" id="A0A1V4SZP8"/>
<accession>A0A1V4SZP8</accession>
<feature type="domain" description="Thioredoxin" evidence="1">
    <location>
        <begin position="64"/>
        <end position="200"/>
    </location>
</feature>
<evidence type="ECO:0000313" key="3">
    <source>
        <dbReference type="Proteomes" id="UP000191448"/>
    </source>
</evidence>
<dbReference type="InterPro" id="IPR013766">
    <property type="entry name" value="Thioredoxin_domain"/>
</dbReference>
<dbReference type="PANTHER" id="PTHR42852">
    <property type="entry name" value="THIOL:DISULFIDE INTERCHANGE PROTEIN DSBE"/>
    <property type="match status" value="1"/>
</dbReference>
<dbReference type="Gene3D" id="3.40.30.10">
    <property type="entry name" value="Glutaredoxin"/>
    <property type="match status" value="1"/>
</dbReference>
<dbReference type="InterPro" id="IPR036249">
    <property type="entry name" value="Thioredoxin-like_sf"/>
</dbReference>
<dbReference type="SUPFAM" id="SSF52833">
    <property type="entry name" value="Thioredoxin-like"/>
    <property type="match status" value="1"/>
</dbReference>
<dbReference type="InterPro" id="IPR050553">
    <property type="entry name" value="Thioredoxin_ResA/DsbE_sf"/>
</dbReference>